<dbReference type="EnsemblMetazoa" id="ACUA000611-RA">
    <property type="protein sequence ID" value="ACUA000611-PA"/>
    <property type="gene ID" value="ACUA000611"/>
</dbReference>
<reference evidence="2" key="2">
    <citation type="submission" date="2020-05" db="UniProtKB">
        <authorList>
            <consortium name="EnsemblMetazoa"/>
        </authorList>
    </citation>
    <scope>IDENTIFICATION</scope>
    <source>
        <strain evidence="2">A-37</strain>
    </source>
</reference>
<name>A0A182LS55_9DIPT</name>
<dbReference type="Proteomes" id="UP000075883">
    <property type="component" value="Unassembled WGS sequence"/>
</dbReference>
<organism evidence="2 3">
    <name type="scientific">Anopheles culicifacies</name>
    <dbReference type="NCBI Taxonomy" id="139723"/>
    <lineage>
        <taxon>Eukaryota</taxon>
        <taxon>Metazoa</taxon>
        <taxon>Ecdysozoa</taxon>
        <taxon>Arthropoda</taxon>
        <taxon>Hexapoda</taxon>
        <taxon>Insecta</taxon>
        <taxon>Pterygota</taxon>
        <taxon>Neoptera</taxon>
        <taxon>Endopterygota</taxon>
        <taxon>Diptera</taxon>
        <taxon>Nematocera</taxon>
        <taxon>Culicoidea</taxon>
        <taxon>Culicidae</taxon>
        <taxon>Anophelinae</taxon>
        <taxon>Anopheles</taxon>
        <taxon>culicifacies species complex</taxon>
    </lineage>
</organism>
<evidence type="ECO:0000313" key="2">
    <source>
        <dbReference type="EnsemblMetazoa" id="ACUA000611-PA"/>
    </source>
</evidence>
<evidence type="ECO:0000313" key="3">
    <source>
        <dbReference type="Proteomes" id="UP000075883"/>
    </source>
</evidence>
<evidence type="ECO:0000256" key="1">
    <source>
        <dbReference type="SAM" id="MobiDB-lite"/>
    </source>
</evidence>
<protein>
    <submittedName>
        <fullName evidence="2">Uncharacterized protein</fullName>
    </submittedName>
</protein>
<dbReference type="VEuPathDB" id="VectorBase:ACUA000611"/>
<dbReference type="AlphaFoldDB" id="A0A182LS55"/>
<feature type="region of interest" description="Disordered" evidence="1">
    <location>
        <begin position="1"/>
        <end position="114"/>
    </location>
</feature>
<dbReference type="EMBL" id="AXCM01018906">
    <property type="status" value="NOT_ANNOTATED_CDS"/>
    <property type="molecule type" value="Genomic_DNA"/>
</dbReference>
<feature type="compositionally biased region" description="Acidic residues" evidence="1">
    <location>
        <begin position="41"/>
        <end position="58"/>
    </location>
</feature>
<sequence>MYTGIKYNKLGKKPPSGGSRTTRISIPADGDDLLEPIVNNGDEEEDEEDDEEEEEDDAYGGADPARQSAADEEEEEEDEQQRGRFDSRRSTAAMAPNNAARGKRAYRYAASTRT</sequence>
<accession>A0A182LS55</accession>
<keyword evidence="3" id="KW-1185">Reference proteome</keyword>
<feature type="compositionally biased region" description="Acidic residues" evidence="1">
    <location>
        <begin position="70"/>
        <end position="79"/>
    </location>
</feature>
<feature type="compositionally biased region" description="Basic and acidic residues" evidence="1">
    <location>
        <begin position="80"/>
        <end position="89"/>
    </location>
</feature>
<proteinExistence type="predicted"/>
<reference evidence="3" key="1">
    <citation type="submission" date="2013-09" db="EMBL/GenBank/DDBJ databases">
        <title>The Genome Sequence of Anopheles culicifacies species A.</title>
        <authorList>
            <consortium name="The Broad Institute Genomics Platform"/>
            <person name="Neafsey D.E."/>
            <person name="Besansky N."/>
            <person name="Howell P."/>
            <person name="Walton C."/>
            <person name="Young S.K."/>
            <person name="Zeng Q."/>
            <person name="Gargeya S."/>
            <person name="Fitzgerald M."/>
            <person name="Haas B."/>
            <person name="Abouelleil A."/>
            <person name="Allen A.W."/>
            <person name="Alvarado L."/>
            <person name="Arachchi H.M."/>
            <person name="Berlin A.M."/>
            <person name="Chapman S.B."/>
            <person name="Gainer-Dewar J."/>
            <person name="Goldberg J."/>
            <person name="Griggs A."/>
            <person name="Gujja S."/>
            <person name="Hansen M."/>
            <person name="Howarth C."/>
            <person name="Imamovic A."/>
            <person name="Ireland A."/>
            <person name="Larimer J."/>
            <person name="McCowan C."/>
            <person name="Murphy C."/>
            <person name="Pearson M."/>
            <person name="Poon T.W."/>
            <person name="Priest M."/>
            <person name="Roberts A."/>
            <person name="Saif S."/>
            <person name="Shea T."/>
            <person name="Sisk P."/>
            <person name="Sykes S."/>
            <person name="Wortman J."/>
            <person name="Nusbaum C."/>
            <person name="Birren B."/>
        </authorList>
    </citation>
    <scope>NUCLEOTIDE SEQUENCE [LARGE SCALE GENOMIC DNA]</scope>
    <source>
        <strain evidence="3">A-37</strain>
    </source>
</reference>